<evidence type="ECO:0000313" key="9">
    <source>
        <dbReference type="Proteomes" id="UP000286715"/>
    </source>
</evidence>
<comment type="caution">
    <text evidence="8">The sequence shown here is derived from an EMBL/GenBank/DDBJ whole genome shotgun (WGS) entry which is preliminary data.</text>
</comment>
<reference evidence="8 9" key="1">
    <citation type="submission" date="2018-11" db="EMBL/GenBank/DDBJ databases">
        <title>Schleiferia aggregans sp. nov., a moderately thermophilic heterotrophic bacterium isolated from microbial mats at a terrestrial hot spring.</title>
        <authorList>
            <person name="Iino T."/>
            <person name="Ohkuma M."/>
            <person name="Haruta S."/>
        </authorList>
    </citation>
    <scope>NUCLEOTIDE SEQUENCE [LARGE SCALE GENOMIC DNA]</scope>
    <source>
        <strain evidence="8 9">LA</strain>
    </source>
</reference>
<protein>
    <submittedName>
        <fullName evidence="8">TonB-dependent receptor</fullName>
    </submittedName>
</protein>
<keyword evidence="4" id="KW-0798">TonB box</keyword>
<keyword evidence="9" id="KW-1185">Reference proteome</keyword>
<feature type="domain" description="TonB-dependent receptor-like beta-barrel" evidence="6">
    <location>
        <begin position="447"/>
        <end position="888"/>
    </location>
</feature>
<accession>A0A401XLY3</accession>
<evidence type="ECO:0000259" key="6">
    <source>
        <dbReference type="Pfam" id="PF00593"/>
    </source>
</evidence>
<name>A0A401XLY3_9FLAO</name>
<dbReference type="OrthoDB" id="9768470at2"/>
<dbReference type="InterPro" id="IPR036942">
    <property type="entry name" value="Beta-barrel_TonB_sf"/>
</dbReference>
<dbReference type="PANTHER" id="PTHR40980">
    <property type="entry name" value="PLUG DOMAIN-CONTAINING PROTEIN"/>
    <property type="match status" value="1"/>
</dbReference>
<dbReference type="InterPro" id="IPR008969">
    <property type="entry name" value="CarboxyPept-like_regulatory"/>
</dbReference>
<dbReference type="InterPro" id="IPR000531">
    <property type="entry name" value="Beta-barrel_TonB"/>
</dbReference>
<evidence type="ECO:0000256" key="5">
    <source>
        <dbReference type="SAM" id="SignalP"/>
    </source>
</evidence>
<dbReference type="Pfam" id="PF07715">
    <property type="entry name" value="Plug"/>
    <property type="match status" value="1"/>
</dbReference>
<feature type="domain" description="TonB-dependent receptor plug" evidence="7">
    <location>
        <begin position="127"/>
        <end position="227"/>
    </location>
</feature>
<dbReference type="InterPro" id="IPR037066">
    <property type="entry name" value="Plug_dom_sf"/>
</dbReference>
<dbReference type="Gene3D" id="2.170.130.10">
    <property type="entry name" value="TonB-dependent receptor, plug domain"/>
    <property type="match status" value="1"/>
</dbReference>
<dbReference type="RefSeq" id="WP_124398090.1">
    <property type="nucleotide sequence ID" value="NZ_BHZE01000014.1"/>
</dbReference>
<evidence type="ECO:0000313" key="8">
    <source>
        <dbReference type="EMBL" id="GCD78029.1"/>
    </source>
</evidence>
<evidence type="ECO:0000256" key="4">
    <source>
        <dbReference type="RuleBase" id="RU003357"/>
    </source>
</evidence>
<dbReference type="SUPFAM" id="SSF49464">
    <property type="entry name" value="Carboxypeptidase regulatory domain-like"/>
    <property type="match status" value="1"/>
</dbReference>
<dbReference type="SUPFAM" id="SSF56935">
    <property type="entry name" value="Porins"/>
    <property type="match status" value="1"/>
</dbReference>
<feature type="signal peptide" evidence="5">
    <location>
        <begin position="1"/>
        <end position="20"/>
    </location>
</feature>
<keyword evidence="2 4" id="KW-0472">Membrane</keyword>
<dbReference type="Pfam" id="PF00593">
    <property type="entry name" value="TonB_dep_Rec_b-barrel"/>
    <property type="match status" value="1"/>
</dbReference>
<dbReference type="Gene3D" id="2.40.170.20">
    <property type="entry name" value="TonB-dependent receptor, beta-barrel domain"/>
    <property type="match status" value="1"/>
</dbReference>
<keyword evidence="8" id="KW-0675">Receptor</keyword>
<dbReference type="EMBL" id="BHZE01000014">
    <property type="protein sequence ID" value="GCD78029.1"/>
    <property type="molecule type" value="Genomic_DNA"/>
</dbReference>
<dbReference type="GO" id="GO:0009279">
    <property type="term" value="C:cell outer membrane"/>
    <property type="evidence" value="ECO:0007669"/>
    <property type="project" value="UniProtKB-SubCell"/>
</dbReference>
<keyword evidence="3" id="KW-0998">Cell outer membrane</keyword>
<comment type="similarity">
    <text evidence="4">Belongs to the TonB-dependent receptor family.</text>
</comment>
<organism evidence="8 9">
    <name type="scientific">Thermaurantimonas aggregans</name>
    <dbReference type="NCBI Taxonomy" id="2173829"/>
    <lineage>
        <taxon>Bacteria</taxon>
        <taxon>Pseudomonadati</taxon>
        <taxon>Bacteroidota</taxon>
        <taxon>Flavobacteriia</taxon>
        <taxon>Flavobacteriales</taxon>
        <taxon>Schleiferiaceae</taxon>
        <taxon>Thermaurantimonas</taxon>
    </lineage>
</organism>
<dbReference type="Gene3D" id="2.60.40.1120">
    <property type="entry name" value="Carboxypeptidase-like, regulatory domain"/>
    <property type="match status" value="1"/>
</dbReference>
<sequence>MRKLYFLVLFLTYFASLLNAQYATVRGRVIDKQSKESLVGVNVVIKGTTIGVSTDIDGFYEFKVPAGKHTLVCSYVGYNQQTAFIEVFGGRTYTQNFQIEESTQLLSDVQVVATKVTNTQSAVILEVKEAKQVVSGISKQQIALSQDNNAAQVMQRIPGITIVDGRFVLIRGLNERYNNVVINNTLAPSTEVDRRTFSFDLIPSGALDRMLIFKSATPELPADMAGGIIKVYTNNTVESNFDQIQYGIGYRTQTTFQPFYRSKGSSTDFLGFDTYRRLPADFPSTDRFESLPTLSPDRARFAHLLPNNFTTQEYVAAPDFSIGYTLGRVVNNGKNQFSNITAFSISQSYVHATRSFNRFLEYDTTRPNEVLPRFEFIDNIYEKNNRLSLMSNFSWLRGSKFKIQWSNLFNQIGENETNIRVGEDYIQDIGLRRHYLLGYRSRTIYITQGEVDYHLDDHQTLNLTVGFNLLNESEPDLRRFRTFLPNNSSDGKYVMITPPSSNLFDASRYFGSLFEVSSSQALNYVYKWNKPGFFQALKAGVFSDVKIRTFDSRYFSYLIPGSIPSDRKAELERLPLDQIFSNENVNPANGFVLREGTRPVDSYDASNLLTASYIGVNSEYRRFNFDYGFRYEYNIQRLDGYQGLVPVRVNNPFGNFLPMLNISYYLNEKSQLRLAYARTVNRPEFRELAPFLFYDYKLDANKVGEPGLKNAVIDNFDFRYEYYPRLGEVISIAAFYKYFDNPIEQRNIVTSELPQFTFINADYARNYGLELEFRKSLKNVVSNPILERFSFNINASYIYSIVDLGVQASAQTRVRPLQGQSPYIFNAITAYTNEKRREIISLAYNIFGERLFAIGDLNFPDIYELPRHSIDLTVSKSFKKYQIKFGIQDLLNFKYRFYQDTDRNGSPYDALDRNIFSFRRGTLINLQFTYDLR</sequence>
<keyword evidence="5" id="KW-0732">Signal</keyword>
<dbReference type="Proteomes" id="UP000286715">
    <property type="component" value="Unassembled WGS sequence"/>
</dbReference>
<comment type="subcellular location">
    <subcellularLocation>
        <location evidence="1 4">Cell outer membrane</location>
    </subcellularLocation>
</comment>
<dbReference type="PANTHER" id="PTHR40980:SF4">
    <property type="entry name" value="TONB-DEPENDENT RECEPTOR-LIKE BETA-BARREL DOMAIN-CONTAINING PROTEIN"/>
    <property type="match status" value="1"/>
</dbReference>
<feature type="chain" id="PRO_5019128193" evidence="5">
    <location>
        <begin position="21"/>
        <end position="933"/>
    </location>
</feature>
<gene>
    <name evidence="8" type="ORF">JCM31826_15110</name>
</gene>
<dbReference type="InterPro" id="IPR012910">
    <property type="entry name" value="Plug_dom"/>
</dbReference>
<evidence type="ECO:0000259" key="7">
    <source>
        <dbReference type="Pfam" id="PF07715"/>
    </source>
</evidence>
<dbReference type="AlphaFoldDB" id="A0A401XLY3"/>
<evidence type="ECO:0000256" key="1">
    <source>
        <dbReference type="ARBA" id="ARBA00004442"/>
    </source>
</evidence>
<evidence type="ECO:0000256" key="2">
    <source>
        <dbReference type="ARBA" id="ARBA00023136"/>
    </source>
</evidence>
<proteinExistence type="inferred from homology"/>
<evidence type="ECO:0000256" key="3">
    <source>
        <dbReference type="ARBA" id="ARBA00023237"/>
    </source>
</evidence>
<dbReference type="Pfam" id="PF13715">
    <property type="entry name" value="CarbopepD_reg_2"/>
    <property type="match status" value="1"/>
</dbReference>